<dbReference type="OrthoDB" id="567929at2"/>
<protein>
    <submittedName>
        <fullName evidence="5">Methyl-accepting chemotaxis sensory transducer</fullName>
    </submittedName>
</protein>
<dbReference type="SUPFAM" id="SSF58104">
    <property type="entry name" value="Methyl-accepting chemotaxis protein (MCP) signaling domain"/>
    <property type="match status" value="1"/>
</dbReference>
<dbReference type="Gene3D" id="1.10.287.950">
    <property type="entry name" value="Methyl-accepting chemotaxis protein"/>
    <property type="match status" value="1"/>
</dbReference>
<dbReference type="Proteomes" id="UP000008206">
    <property type="component" value="Chromosome"/>
</dbReference>
<keyword evidence="3" id="KW-0472">Membrane</keyword>
<feature type="transmembrane region" description="Helical" evidence="3">
    <location>
        <begin position="35"/>
        <end position="54"/>
    </location>
</feature>
<keyword evidence="3" id="KW-1133">Transmembrane helix</keyword>
<feature type="transmembrane region" description="Helical" evidence="3">
    <location>
        <begin position="199"/>
        <end position="220"/>
    </location>
</feature>
<proteinExistence type="predicted"/>
<evidence type="ECO:0000313" key="6">
    <source>
        <dbReference type="Proteomes" id="UP000008206"/>
    </source>
</evidence>
<evidence type="ECO:0000313" key="5">
    <source>
        <dbReference type="EMBL" id="ADN14010.1"/>
    </source>
</evidence>
<dbReference type="KEGG" id="cyj:Cyan7822_2028"/>
<feature type="domain" description="Methyl-accepting transducer" evidence="4">
    <location>
        <begin position="320"/>
        <end position="565"/>
    </location>
</feature>
<organism evidence="5 6">
    <name type="scientific">Gloeothece verrucosa (strain PCC 7822)</name>
    <name type="common">Cyanothece sp. (strain PCC 7822)</name>
    <dbReference type="NCBI Taxonomy" id="497965"/>
    <lineage>
        <taxon>Bacteria</taxon>
        <taxon>Bacillati</taxon>
        <taxon>Cyanobacteriota</taxon>
        <taxon>Cyanophyceae</taxon>
        <taxon>Oscillatoriophycideae</taxon>
        <taxon>Chroococcales</taxon>
        <taxon>Aphanothecaceae</taxon>
        <taxon>Gloeothece</taxon>
        <taxon>Gloeothece verrucosa</taxon>
    </lineage>
</organism>
<dbReference type="EMBL" id="CP002198">
    <property type="protein sequence ID" value="ADN14010.1"/>
    <property type="molecule type" value="Genomic_DNA"/>
</dbReference>
<gene>
    <name evidence="5" type="ordered locus">Cyan7822_2028</name>
</gene>
<dbReference type="GO" id="GO:0007165">
    <property type="term" value="P:signal transduction"/>
    <property type="evidence" value="ECO:0007669"/>
    <property type="project" value="UniProtKB-KW"/>
</dbReference>
<keyword evidence="6" id="KW-1185">Reference proteome</keyword>
<evidence type="ECO:0000259" key="4">
    <source>
        <dbReference type="PROSITE" id="PS50111"/>
    </source>
</evidence>
<dbReference type="eggNOG" id="COG0840">
    <property type="taxonomic scope" value="Bacteria"/>
</dbReference>
<dbReference type="RefSeq" id="WP_013322116.1">
    <property type="nucleotide sequence ID" value="NC_014501.1"/>
</dbReference>
<reference evidence="6" key="1">
    <citation type="journal article" date="2011" name="MBio">
        <title>Novel metabolic attributes of the genus Cyanothece, comprising a group of unicellular nitrogen-fixing Cyanobacteria.</title>
        <authorList>
            <person name="Bandyopadhyay A."/>
            <person name="Elvitigala T."/>
            <person name="Welsh E."/>
            <person name="Stockel J."/>
            <person name="Liberton M."/>
            <person name="Min H."/>
            <person name="Sherman L.A."/>
            <person name="Pakrasi H.B."/>
        </authorList>
    </citation>
    <scope>NUCLEOTIDE SEQUENCE [LARGE SCALE GENOMIC DNA]</scope>
    <source>
        <strain evidence="6">PCC 7822</strain>
    </source>
</reference>
<accession>E0UBR6</accession>
<keyword evidence="1" id="KW-0807">Transducer</keyword>
<dbReference type="GO" id="GO:0016020">
    <property type="term" value="C:membrane"/>
    <property type="evidence" value="ECO:0007669"/>
    <property type="project" value="InterPro"/>
</dbReference>
<evidence type="ECO:0000256" key="1">
    <source>
        <dbReference type="PROSITE-ProRule" id="PRU00284"/>
    </source>
</evidence>
<evidence type="ECO:0000256" key="2">
    <source>
        <dbReference type="SAM" id="Coils"/>
    </source>
</evidence>
<evidence type="ECO:0000256" key="3">
    <source>
        <dbReference type="SAM" id="Phobius"/>
    </source>
</evidence>
<keyword evidence="2" id="KW-0175">Coiled coil</keyword>
<feature type="coiled-coil region" evidence="2">
    <location>
        <begin position="224"/>
        <end position="265"/>
    </location>
</feature>
<name>E0UBR6_GLOV7</name>
<dbReference type="STRING" id="497965.Cyan7822_2028"/>
<dbReference type="HOGENOM" id="CLU_436619_0_0_3"/>
<keyword evidence="3" id="KW-0812">Transmembrane</keyword>
<dbReference type="PROSITE" id="PS50111">
    <property type="entry name" value="CHEMOTAXIS_TRANSDUC_2"/>
    <property type="match status" value="1"/>
</dbReference>
<dbReference type="AlphaFoldDB" id="E0UBR6"/>
<sequence length="601" mass="66717">MITASYPDLSAPDSVPTKTRHPLTNLISQHLVETIAVSVAVSLVLLGGSAWNIWSAYRGFKDNIAKQFKLETLSGEIARLDEVLTMSARMAASTGDTQWENRYRKNEPILDQTITNIEKLAPDFADETEKTKDANDKLVKLENQAFDSVRLGQQKLALSLLMGSEYEIQKNIYSKGLEQALAEIHEQTNHQIKLYSDRLFWSLCFAGISFPILIGSWTGIGIQVRNDIKEREESQRILQKLNQDLEFKTTELQQKEKLIQEENDLLQGDVGNLLDVVSALEEGQLGVEAEVNERATGLVADTLNRLIEELTRIIVQVLETAQQVTLGTAELERLAVETAARAQTQSQSVLSVENLMNNVNLLSVETAAQVLENGETVQQTAEIVRVGQSSMMVMSEGIRALQQGREQIIKRAETLSDYVELASEFVRDQKRVAALTRVLAFNASTIASKAAGQQDPEQFTMVVKEFEIIANQINGLAKETNQGLQVLQQRTDQLKIVTSGLNQDVQDINQLVNNFTTEVNQSTQIFDNIKSVTEKLLEVEQKVANSASSITEAAQTTLSAVTDIALKANETQQSASVTRHQSGTLGQLANQLLERVKFFRT</sequence>
<dbReference type="InterPro" id="IPR004089">
    <property type="entry name" value="MCPsignal_dom"/>
</dbReference>